<keyword evidence="5 8" id="KW-0812">Transmembrane</keyword>
<evidence type="ECO:0000256" key="2">
    <source>
        <dbReference type="ARBA" id="ARBA00009916"/>
    </source>
</evidence>
<dbReference type="InterPro" id="IPR001204">
    <property type="entry name" value="Phos_transporter"/>
</dbReference>
<comment type="similarity">
    <text evidence="2 8">Belongs to the inorganic phosphate transporter (PiT) (TC 2.A.20) family.</text>
</comment>
<dbReference type="PANTHER" id="PTHR11101:SF52">
    <property type="entry name" value="PHOSPHATE TRANSPORTER"/>
    <property type="match status" value="1"/>
</dbReference>
<dbReference type="GO" id="GO:0016020">
    <property type="term" value="C:membrane"/>
    <property type="evidence" value="ECO:0007669"/>
    <property type="project" value="UniProtKB-SubCell"/>
</dbReference>
<organism evidence="10 11">
    <name type="scientific">Toxocara canis</name>
    <name type="common">Canine roundworm</name>
    <dbReference type="NCBI Taxonomy" id="6265"/>
    <lineage>
        <taxon>Eukaryota</taxon>
        <taxon>Metazoa</taxon>
        <taxon>Ecdysozoa</taxon>
        <taxon>Nematoda</taxon>
        <taxon>Chromadorea</taxon>
        <taxon>Rhabditida</taxon>
        <taxon>Spirurina</taxon>
        <taxon>Ascaridomorpha</taxon>
        <taxon>Ascaridoidea</taxon>
        <taxon>Toxocaridae</taxon>
        <taxon>Toxocara</taxon>
    </lineage>
</organism>
<feature type="transmembrane region" description="Helical" evidence="8">
    <location>
        <begin position="285"/>
        <end position="306"/>
    </location>
</feature>
<comment type="caution">
    <text evidence="10">The sequence shown here is derived from an EMBL/GenBank/DDBJ whole genome shotgun (WGS) entry which is preliminary data.</text>
</comment>
<evidence type="ECO:0000313" key="11">
    <source>
        <dbReference type="Proteomes" id="UP000031036"/>
    </source>
</evidence>
<keyword evidence="3 8" id="KW-0813">Transport</keyword>
<feature type="transmembrane region" description="Helical" evidence="8">
    <location>
        <begin position="72"/>
        <end position="91"/>
    </location>
</feature>
<evidence type="ECO:0000256" key="8">
    <source>
        <dbReference type="RuleBase" id="RU363058"/>
    </source>
</evidence>
<evidence type="ECO:0000256" key="7">
    <source>
        <dbReference type="ARBA" id="ARBA00023136"/>
    </source>
</evidence>
<evidence type="ECO:0000256" key="6">
    <source>
        <dbReference type="ARBA" id="ARBA00022989"/>
    </source>
</evidence>
<dbReference type="EMBL" id="JPKZ01003146">
    <property type="protein sequence ID" value="KHN73176.1"/>
    <property type="molecule type" value="Genomic_DNA"/>
</dbReference>
<feature type="transmembrane region" description="Helical" evidence="8">
    <location>
        <begin position="35"/>
        <end position="52"/>
    </location>
</feature>
<evidence type="ECO:0000313" key="10">
    <source>
        <dbReference type="EMBL" id="KHN73176.1"/>
    </source>
</evidence>
<dbReference type="OMA" id="ANDSCND"/>
<dbReference type="Pfam" id="PF01384">
    <property type="entry name" value="PHO4"/>
    <property type="match status" value="1"/>
</dbReference>
<feature type="transmembrane region" description="Helical" evidence="8">
    <location>
        <begin position="252"/>
        <end position="273"/>
    </location>
</feature>
<proteinExistence type="inferred from homology"/>
<feature type="transmembrane region" description="Helical" evidence="8">
    <location>
        <begin position="151"/>
        <end position="171"/>
    </location>
</feature>
<sequence>MQTNGNDLAPGGHNGKMTFTDNIVYSPEWMGHYEWAIVTGFILAFWVSYGMGANDACNDWGTSVGAGTVKLWQAYILCAIFNTFGAILLGYKVTETIRSGIVDVSVYNVYSEYNHSIHTYQRVAHCDPIVITTLATGVEQRDDVDCARYTAVEFLFGQLGTLAGVAVFMIISSVFKIPVSATHAIVGATLAFTLYLRGNKGVKWAEIVGIITSWFISPIIAGVVASCIYLAIKFTVLLKKDSFNAALNMCPLFMWFTLAVNIFACIFDGSKYLGFDKLNWWEAGLLSFMVGAVVAGITHFFLRGWVSQRAISLHERDLVKKEKRQAKRCDNVVDQPYSTSVEMNGLDTNNTKEVTIPQLHWYKYLYTAIPEEPRTSKHQKGKTSSEATKEKCETSTAHHNAEPYKAYQTKIFINLNSSHVEMNGLDTNNTKEVTIPQLHWYKYLYTAIPEEPRTSKVFNALQMISASLLSFSHGANDTANTVAPLVAIWLTYKTGYALTQAEERNDMQMLLAFGAVAMIVGFVTLGHRTITLIAKEITVDVSAPSGFAVELGTAFMVLICAKVGIPVSSTHCAVGAVLFVGITKSTVEGISWIVLRKIVLVWLLCFPVSGLISFLITLTLTKTFQ</sequence>
<feature type="transmembrane region" description="Helical" evidence="8">
    <location>
        <begin position="599"/>
        <end position="620"/>
    </location>
</feature>
<feature type="transmembrane region" description="Helical" evidence="8">
    <location>
        <begin position="537"/>
        <end position="559"/>
    </location>
</feature>
<dbReference type="GO" id="GO:0005315">
    <property type="term" value="F:phosphate transmembrane transporter activity"/>
    <property type="evidence" value="ECO:0007669"/>
    <property type="project" value="InterPro"/>
</dbReference>
<comment type="subcellular location">
    <subcellularLocation>
        <location evidence="1 8">Membrane</location>
        <topology evidence="1 8">Multi-pass membrane protein</topology>
    </subcellularLocation>
</comment>
<dbReference type="AlphaFoldDB" id="A0A0B2UQB3"/>
<comment type="function">
    <text evidence="8">Sodium-phosphate symporter.</text>
</comment>
<dbReference type="STRING" id="6265.A0A0B2UQB3"/>
<evidence type="ECO:0000256" key="3">
    <source>
        <dbReference type="ARBA" id="ARBA00022448"/>
    </source>
</evidence>
<keyword evidence="7 8" id="KW-0472">Membrane</keyword>
<gene>
    <name evidence="10" type="primary">slc20a1-a</name>
    <name evidence="10" type="ORF">Tcan_15182</name>
</gene>
<accession>A0A0B2UQB3</accession>
<dbReference type="PANTHER" id="PTHR11101">
    <property type="entry name" value="PHOSPHATE TRANSPORTER"/>
    <property type="match status" value="1"/>
</dbReference>
<keyword evidence="4 8" id="KW-0592">Phosphate transport</keyword>
<feature type="transmembrane region" description="Helical" evidence="8">
    <location>
        <begin position="507"/>
        <end position="525"/>
    </location>
</feature>
<protein>
    <recommendedName>
        <fullName evidence="8">Phosphate transporter</fullName>
    </recommendedName>
</protein>
<evidence type="ECO:0000256" key="1">
    <source>
        <dbReference type="ARBA" id="ARBA00004141"/>
    </source>
</evidence>
<feature type="transmembrane region" description="Helical" evidence="8">
    <location>
        <begin position="565"/>
        <end position="587"/>
    </location>
</feature>
<keyword evidence="6 8" id="KW-1133">Transmembrane helix</keyword>
<evidence type="ECO:0000256" key="4">
    <source>
        <dbReference type="ARBA" id="ARBA00022592"/>
    </source>
</evidence>
<name>A0A0B2UQB3_TOXCA</name>
<dbReference type="OrthoDB" id="260807at2759"/>
<dbReference type="Proteomes" id="UP000031036">
    <property type="component" value="Unassembled WGS sequence"/>
</dbReference>
<evidence type="ECO:0000256" key="5">
    <source>
        <dbReference type="ARBA" id="ARBA00022692"/>
    </source>
</evidence>
<reference evidence="10 11" key="1">
    <citation type="submission" date="2014-11" db="EMBL/GenBank/DDBJ databases">
        <title>Genetic blueprint of the zoonotic pathogen Toxocara canis.</title>
        <authorList>
            <person name="Zhu X.-Q."/>
            <person name="Korhonen P.K."/>
            <person name="Cai H."/>
            <person name="Young N.D."/>
            <person name="Nejsum P."/>
            <person name="von Samson-Himmelstjerna G."/>
            <person name="Boag P.R."/>
            <person name="Tan P."/>
            <person name="Li Q."/>
            <person name="Min J."/>
            <person name="Yang Y."/>
            <person name="Wang X."/>
            <person name="Fang X."/>
            <person name="Hall R.S."/>
            <person name="Hofmann A."/>
            <person name="Sternberg P.W."/>
            <person name="Jex A.R."/>
            <person name="Gasser R.B."/>
        </authorList>
    </citation>
    <scope>NUCLEOTIDE SEQUENCE [LARGE SCALE GENOMIC DNA]</scope>
    <source>
        <strain evidence="10">PN_DK_2014</strain>
    </source>
</reference>
<keyword evidence="11" id="KW-1185">Reference proteome</keyword>
<evidence type="ECO:0000256" key="9">
    <source>
        <dbReference type="SAM" id="MobiDB-lite"/>
    </source>
</evidence>
<feature type="region of interest" description="Disordered" evidence="9">
    <location>
        <begin position="373"/>
        <end position="398"/>
    </location>
</feature>
<dbReference type="GO" id="GO:0035435">
    <property type="term" value="P:phosphate ion transmembrane transport"/>
    <property type="evidence" value="ECO:0007669"/>
    <property type="project" value="TreeGrafter"/>
</dbReference>
<feature type="transmembrane region" description="Helical" evidence="8">
    <location>
        <begin position="208"/>
        <end position="232"/>
    </location>
</feature>